<feature type="region of interest" description="Disordered" evidence="1">
    <location>
        <begin position="28"/>
        <end position="68"/>
    </location>
</feature>
<evidence type="ECO:0000256" key="1">
    <source>
        <dbReference type="SAM" id="MobiDB-lite"/>
    </source>
</evidence>
<evidence type="ECO:0000259" key="2">
    <source>
        <dbReference type="Pfam" id="PF00078"/>
    </source>
</evidence>
<feature type="compositionally biased region" description="Pro residues" evidence="1">
    <location>
        <begin position="53"/>
        <end position="64"/>
    </location>
</feature>
<reference evidence="3 4" key="1">
    <citation type="journal article" date="2024" name="Genome Biol. Evol.">
        <title>Chromosome-level genome assembly of the viviparous eelpout Zoarces viviparus.</title>
        <authorList>
            <person name="Fuhrmann N."/>
            <person name="Brasseur M.V."/>
            <person name="Bakowski C.E."/>
            <person name="Podsiadlowski L."/>
            <person name="Prost S."/>
            <person name="Krehenwinkel H."/>
            <person name="Mayer C."/>
        </authorList>
    </citation>
    <scope>NUCLEOTIDE SEQUENCE [LARGE SCALE GENOMIC DNA]</scope>
    <source>
        <strain evidence="3">NO-MEL_2022_Ind0_liver</strain>
    </source>
</reference>
<dbReference type="Pfam" id="PF00078">
    <property type="entry name" value="RVT_1"/>
    <property type="match status" value="1"/>
</dbReference>
<comment type="caution">
    <text evidence="3">The sequence shown here is derived from an EMBL/GenBank/DDBJ whole genome shotgun (WGS) entry which is preliminary data.</text>
</comment>
<dbReference type="PANTHER" id="PTHR47510">
    <property type="entry name" value="REVERSE TRANSCRIPTASE DOMAIN-CONTAINING PROTEIN"/>
    <property type="match status" value="1"/>
</dbReference>
<dbReference type="Proteomes" id="UP001488805">
    <property type="component" value="Unassembled WGS sequence"/>
</dbReference>
<evidence type="ECO:0000313" key="3">
    <source>
        <dbReference type="EMBL" id="KAK9535830.1"/>
    </source>
</evidence>
<keyword evidence="4" id="KW-1185">Reference proteome</keyword>
<organism evidence="3 4">
    <name type="scientific">Zoarces viviparus</name>
    <name type="common">Viviparous eelpout</name>
    <name type="synonym">Blennius viviparus</name>
    <dbReference type="NCBI Taxonomy" id="48416"/>
    <lineage>
        <taxon>Eukaryota</taxon>
        <taxon>Metazoa</taxon>
        <taxon>Chordata</taxon>
        <taxon>Craniata</taxon>
        <taxon>Vertebrata</taxon>
        <taxon>Euteleostomi</taxon>
        <taxon>Actinopterygii</taxon>
        <taxon>Neopterygii</taxon>
        <taxon>Teleostei</taxon>
        <taxon>Neoteleostei</taxon>
        <taxon>Acanthomorphata</taxon>
        <taxon>Eupercaria</taxon>
        <taxon>Perciformes</taxon>
        <taxon>Cottioidei</taxon>
        <taxon>Zoarcales</taxon>
        <taxon>Zoarcidae</taxon>
        <taxon>Zoarcinae</taxon>
        <taxon>Zoarces</taxon>
    </lineage>
</organism>
<protein>
    <recommendedName>
        <fullName evidence="2">Reverse transcriptase domain-containing protein</fullName>
    </recommendedName>
</protein>
<name>A0AAW1FNV5_ZOAVI</name>
<dbReference type="PANTHER" id="PTHR47510:SF3">
    <property type="entry name" value="ENDO_EXONUCLEASE_PHOSPHATASE DOMAIN-CONTAINING PROTEIN"/>
    <property type="match status" value="1"/>
</dbReference>
<gene>
    <name evidence="3" type="ORF">VZT92_008185</name>
</gene>
<accession>A0AAW1FNV5</accession>
<dbReference type="AlphaFoldDB" id="A0AAW1FNV5"/>
<dbReference type="EMBL" id="JBCEZU010000056">
    <property type="protein sequence ID" value="KAK9535830.1"/>
    <property type="molecule type" value="Genomic_DNA"/>
</dbReference>
<proteinExistence type="predicted"/>
<feature type="domain" description="Reverse transcriptase" evidence="2">
    <location>
        <begin position="133"/>
        <end position="239"/>
    </location>
</feature>
<evidence type="ECO:0000313" key="4">
    <source>
        <dbReference type="Proteomes" id="UP001488805"/>
    </source>
</evidence>
<dbReference type="InterPro" id="IPR000477">
    <property type="entry name" value="RT_dom"/>
</dbReference>
<sequence>MNDLRLADEFNDLCCRFECQWDGPDSIPHSPINLHQSTSPPSPSSAGAHASVPPIPAPPPPPPATTLSIPKKEVNRLFKKQNPRKAAGPDLISPSTLKYCADQLSLVFTDIFNTSLESCHVPACFKVSTIIPVPKKPRITGLSDYRPVTLTSVVMKSFARLVLSHLKTLTDPLLDPMQFAYRANRSVDDAVNLAHHFILQHLDFPGTYARILFVDFSSAFNTIIPSLLHDKLSQLQVPDSMCK</sequence>